<accession>A0ABW6BW09</accession>
<evidence type="ECO:0000313" key="1">
    <source>
        <dbReference type="EMBL" id="MFD3001436.1"/>
    </source>
</evidence>
<name>A0ABW6BW09_9BACT</name>
<dbReference type="Proteomes" id="UP001597641">
    <property type="component" value="Unassembled WGS sequence"/>
</dbReference>
<dbReference type="EMBL" id="JBHUOX010000009">
    <property type="protein sequence ID" value="MFD3001436.1"/>
    <property type="molecule type" value="Genomic_DNA"/>
</dbReference>
<reference evidence="2" key="1">
    <citation type="journal article" date="2019" name="Int. J. Syst. Evol. Microbiol.">
        <title>The Global Catalogue of Microorganisms (GCM) 10K type strain sequencing project: providing services to taxonomists for standard genome sequencing and annotation.</title>
        <authorList>
            <consortium name="The Broad Institute Genomics Platform"/>
            <consortium name="The Broad Institute Genome Sequencing Center for Infectious Disease"/>
            <person name="Wu L."/>
            <person name="Ma J."/>
        </authorList>
    </citation>
    <scope>NUCLEOTIDE SEQUENCE [LARGE SCALE GENOMIC DNA]</scope>
    <source>
        <strain evidence="2">KCTC 23984</strain>
    </source>
</reference>
<organism evidence="1 2">
    <name type="scientific">Pontibacter toksunensis</name>
    <dbReference type="NCBI Taxonomy" id="1332631"/>
    <lineage>
        <taxon>Bacteria</taxon>
        <taxon>Pseudomonadati</taxon>
        <taxon>Bacteroidota</taxon>
        <taxon>Cytophagia</taxon>
        <taxon>Cytophagales</taxon>
        <taxon>Hymenobacteraceae</taxon>
        <taxon>Pontibacter</taxon>
    </lineage>
</organism>
<evidence type="ECO:0000313" key="2">
    <source>
        <dbReference type="Proteomes" id="UP001597641"/>
    </source>
</evidence>
<protein>
    <submittedName>
        <fullName evidence="1">Uncharacterized protein</fullName>
    </submittedName>
</protein>
<comment type="caution">
    <text evidence="1">The sequence shown here is derived from an EMBL/GenBank/DDBJ whole genome shotgun (WGS) entry which is preliminary data.</text>
</comment>
<proteinExistence type="predicted"/>
<gene>
    <name evidence="1" type="ORF">ACFS7Z_13775</name>
</gene>
<sequence length="277" mass="30064">MRKMRSDGGKLRIDVTGRNFAYPTQFNQQHKYRNVQEFVQAFLVVELPPLASIAGHFRLNGSTTFVAFGTIERGTIVSEVRITARGQSQVNSPDLAEIMINGGASPASTLLEAGIRDSTVYGSDTALLLNTPKSYNVRAKDVKGVLSNNPSATWGTGVKAYYGFGNVTGTGITETWVRTNLTKHANFNQHMGKVTVTPGPDDYILYLAPTAWGERVFEFLGSDQTNPESLTRVKVRTDAEIANGILQADATEYFVIRSLGQGLGNGSPYSFDIGTIG</sequence>
<keyword evidence="2" id="KW-1185">Reference proteome</keyword>